<protein>
    <submittedName>
        <fullName evidence="2">Uncharacterized protein</fullName>
    </submittedName>
</protein>
<gene>
    <name evidence="2" type="ORF">YP76_23995</name>
</gene>
<reference evidence="2 3" key="1">
    <citation type="submission" date="2015-04" db="EMBL/GenBank/DDBJ databases">
        <title>Genome sequence of aromatic hydrocarbons-degrading Sphingobium chungbukense DJ77.</title>
        <authorList>
            <person name="Kim Y.-C."/>
            <person name="Chae J.-C."/>
        </authorList>
    </citation>
    <scope>NUCLEOTIDE SEQUENCE [LARGE SCALE GENOMIC DNA]</scope>
    <source>
        <strain evidence="2 3">DJ77</strain>
    </source>
</reference>
<name>A0A0M3AI31_9SPHN</name>
<proteinExistence type="predicted"/>
<evidence type="ECO:0000256" key="1">
    <source>
        <dbReference type="SAM" id="MobiDB-lite"/>
    </source>
</evidence>
<dbReference type="AlphaFoldDB" id="A0A0M3AI31"/>
<sequence>MREAWREMMFADEDQEAKAERDPVAPAKRSAGALAKIRRCQLDDGSPVHSFATLLSELANFTRNRCLAHGTRSDTAPFTILATPNPGFS</sequence>
<dbReference type="Proteomes" id="UP000033874">
    <property type="component" value="Unassembled WGS sequence"/>
</dbReference>
<organism evidence="2 3">
    <name type="scientific">Sphingobium chungbukense</name>
    <dbReference type="NCBI Taxonomy" id="56193"/>
    <lineage>
        <taxon>Bacteria</taxon>
        <taxon>Pseudomonadati</taxon>
        <taxon>Pseudomonadota</taxon>
        <taxon>Alphaproteobacteria</taxon>
        <taxon>Sphingomonadales</taxon>
        <taxon>Sphingomonadaceae</taxon>
        <taxon>Sphingobium</taxon>
    </lineage>
</organism>
<dbReference type="RefSeq" id="WP_046765920.1">
    <property type="nucleotide sequence ID" value="NZ_LBIC01000018.1"/>
</dbReference>
<accession>A0A0M3AI31</accession>
<feature type="region of interest" description="Disordered" evidence="1">
    <location>
        <begin position="1"/>
        <end position="30"/>
    </location>
</feature>
<dbReference type="EMBL" id="LBIC01000018">
    <property type="protein sequence ID" value="KKW89712.1"/>
    <property type="molecule type" value="Genomic_DNA"/>
</dbReference>
<evidence type="ECO:0000313" key="2">
    <source>
        <dbReference type="EMBL" id="KKW89712.1"/>
    </source>
</evidence>
<comment type="caution">
    <text evidence="2">The sequence shown here is derived from an EMBL/GenBank/DDBJ whole genome shotgun (WGS) entry which is preliminary data.</text>
</comment>
<dbReference type="STRING" id="56193.YP76_23995"/>
<evidence type="ECO:0000313" key="3">
    <source>
        <dbReference type="Proteomes" id="UP000033874"/>
    </source>
</evidence>
<keyword evidence="3" id="KW-1185">Reference proteome</keyword>
<dbReference type="PATRIC" id="fig|56193.3.peg.5059"/>